<gene>
    <name evidence="3" type="ORF">HPBE_LOCUS25758</name>
</gene>
<dbReference type="PROSITE" id="PS00028">
    <property type="entry name" value="ZINC_FINGER_C2H2_1"/>
    <property type="match status" value="1"/>
</dbReference>
<evidence type="ECO:0000256" key="1">
    <source>
        <dbReference type="SAM" id="MobiDB-lite"/>
    </source>
</evidence>
<feature type="compositionally biased region" description="Polar residues" evidence="1">
    <location>
        <begin position="440"/>
        <end position="450"/>
    </location>
</feature>
<dbReference type="WBParaSite" id="HPBE_0002575901-mRNA-1">
    <property type="protein sequence ID" value="HPBE_0002575901-mRNA-1"/>
    <property type="gene ID" value="HPBE_0002575901"/>
</dbReference>
<dbReference type="EMBL" id="UZAH01038537">
    <property type="protein sequence ID" value="VDP53651.1"/>
    <property type="molecule type" value="Genomic_DNA"/>
</dbReference>
<dbReference type="AlphaFoldDB" id="A0A183GST9"/>
<dbReference type="PANTHER" id="PTHR33936:SF24">
    <property type="entry name" value="C2H2-TYPE DOMAIN-CONTAINING PROTEIN"/>
    <property type="match status" value="1"/>
</dbReference>
<accession>A0A3P8EB08</accession>
<feature type="region of interest" description="Disordered" evidence="1">
    <location>
        <begin position="431"/>
        <end position="463"/>
    </location>
</feature>
<dbReference type="Gene3D" id="3.30.160.60">
    <property type="entry name" value="Classic Zinc Finger"/>
    <property type="match status" value="1"/>
</dbReference>
<keyword evidence="4" id="KW-1185">Reference proteome</keyword>
<evidence type="ECO:0000313" key="4">
    <source>
        <dbReference type="Proteomes" id="UP000050761"/>
    </source>
</evidence>
<reference evidence="3 4" key="1">
    <citation type="submission" date="2018-11" db="EMBL/GenBank/DDBJ databases">
        <authorList>
            <consortium name="Pathogen Informatics"/>
        </authorList>
    </citation>
    <scope>NUCLEOTIDE SEQUENCE [LARGE SCALE GENOMIC DNA]</scope>
</reference>
<dbReference type="InterPro" id="IPR013087">
    <property type="entry name" value="Znf_C2H2_type"/>
</dbReference>
<name>A0A183GST9_HELPZ</name>
<organism evidence="4 5">
    <name type="scientific">Heligmosomoides polygyrus</name>
    <name type="common">Parasitic roundworm</name>
    <dbReference type="NCBI Taxonomy" id="6339"/>
    <lineage>
        <taxon>Eukaryota</taxon>
        <taxon>Metazoa</taxon>
        <taxon>Ecdysozoa</taxon>
        <taxon>Nematoda</taxon>
        <taxon>Chromadorea</taxon>
        <taxon>Rhabditida</taxon>
        <taxon>Rhabditina</taxon>
        <taxon>Rhabditomorpha</taxon>
        <taxon>Strongyloidea</taxon>
        <taxon>Heligmosomidae</taxon>
        <taxon>Heligmosomoides</taxon>
    </lineage>
</organism>
<dbReference type="PANTHER" id="PTHR33936">
    <property type="entry name" value="PROTEIN CBG17840"/>
    <property type="match status" value="1"/>
</dbReference>
<dbReference type="InterPro" id="IPR052797">
    <property type="entry name" value="RegFact_GeneExpr_CellDeath"/>
</dbReference>
<proteinExistence type="predicted"/>
<evidence type="ECO:0000313" key="5">
    <source>
        <dbReference type="WBParaSite" id="HPBE_0002575901-mRNA-1"/>
    </source>
</evidence>
<protein>
    <submittedName>
        <fullName evidence="5">C2H2-type domain-containing protein</fullName>
    </submittedName>
</protein>
<feature type="domain" description="C2H2-type" evidence="2">
    <location>
        <begin position="203"/>
        <end position="224"/>
    </location>
</feature>
<evidence type="ECO:0000313" key="3">
    <source>
        <dbReference type="EMBL" id="VDP53651.1"/>
    </source>
</evidence>
<evidence type="ECO:0000259" key="2">
    <source>
        <dbReference type="PROSITE" id="PS00028"/>
    </source>
</evidence>
<reference evidence="5" key="2">
    <citation type="submission" date="2019-09" db="UniProtKB">
        <authorList>
            <consortium name="WormBaseParasite"/>
        </authorList>
    </citation>
    <scope>IDENTIFICATION</scope>
</reference>
<sequence length="559" mass="63924">SPCTLNGLSYQVASTSGASYAEVKHESDEGAVARLAASAHLSQPAYLSDHDYTLKRFPSWYYLEQETKPTASYSRVRRVRPLRKGLQSCDLCQRLFLRRNLFTHLRTVHWYSKEDVLKVKENMRREVSMQMKKVYRSSKELLRMTNTLKGLNTCEVCKKVMPSNDLYSHLEIVHKYSQERIAVVKDEIRREGIAIRNILPVMCPICEERFEGHDDLANHCSAVHSKDGAGGEAQDYSLLSLRFSKIEEFEVWLEEQCERTVTSFYQNCKTGDTYYLRCHRSGKCVPKGKIRVSSTKKTVRNCTCHLNVYLNVDGSIAVKGCFGHVGHSLDAALLRITKPQEIYLKTLLQEYSIDYVLRFCKREFPAKTSRLHHVTRHDLWNIIIRHGLDVKSEDTIGKPKCHPPEDEQDEDYGIPLLEMLADQSEDECVLDRSSPPRILTPSSSDAQSESSHPRPNPPSEKQDLSGLELAANLLLKGVPGEYLLVCIFESSALVARLIPMFQKAFILKVLSKVKQTQPRLMISWKSIIVKVVHLLEYRWAFVCMLLKSNAVINQSVVHF</sequence>
<dbReference type="Proteomes" id="UP000050761">
    <property type="component" value="Unassembled WGS sequence"/>
</dbReference>
<dbReference type="OrthoDB" id="5870050at2759"/>
<accession>A0A183GST9</accession>
<dbReference type="SMART" id="SM00355">
    <property type="entry name" value="ZnF_C2H2"/>
    <property type="match status" value="4"/>
</dbReference>